<reference evidence="3" key="1">
    <citation type="submission" date="2022-11" db="UniProtKB">
        <authorList>
            <consortium name="WormBaseParasite"/>
        </authorList>
    </citation>
    <scope>IDENTIFICATION</scope>
</reference>
<sequence length="187" mass="21821">MGIMPIPDNTTFDELKQDENRLKAFVYNDEGIKYMMRHLNRDELENLYKNCKDNINIAELGYWSGQECLNIYTSTLDPNTKQPLPFYLFFYRLDELSKNMLDHLVLNELAGQIVMTKKYIKEDTVELIHDDPAMPPHLHGNLTNEVYDKCHSRFQEIVQAHQPRHRPGGRRGRRTGRNRGGNGGGRE</sequence>
<dbReference type="AlphaFoldDB" id="A0A915LL72"/>
<feature type="compositionally biased region" description="Gly residues" evidence="1">
    <location>
        <begin position="178"/>
        <end position="187"/>
    </location>
</feature>
<feature type="region of interest" description="Disordered" evidence="1">
    <location>
        <begin position="158"/>
        <end position="187"/>
    </location>
</feature>
<dbReference type="WBParaSite" id="scaffold13583_cov156.g16956">
    <property type="protein sequence ID" value="scaffold13583_cov156.g16956"/>
    <property type="gene ID" value="scaffold13583_cov156.g16956"/>
</dbReference>
<protein>
    <submittedName>
        <fullName evidence="3">Uncharacterized protein</fullName>
    </submittedName>
</protein>
<proteinExistence type="predicted"/>
<accession>A0A915LL72</accession>
<keyword evidence="2" id="KW-1185">Reference proteome</keyword>
<organism evidence="2 3">
    <name type="scientific">Meloidogyne javanica</name>
    <name type="common">Root-knot nematode worm</name>
    <dbReference type="NCBI Taxonomy" id="6303"/>
    <lineage>
        <taxon>Eukaryota</taxon>
        <taxon>Metazoa</taxon>
        <taxon>Ecdysozoa</taxon>
        <taxon>Nematoda</taxon>
        <taxon>Chromadorea</taxon>
        <taxon>Rhabditida</taxon>
        <taxon>Tylenchina</taxon>
        <taxon>Tylenchomorpha</taxon>
        <taxon>Tylenchoidea</taxon>
        <taxon>Meloidogynidae</taxon>
        <taxon>Meloidogyninae</taxon>
        <taxon>Meloidogyne</taxon>
        <taxon>Meloidogyne incognita group</taxon>
    </lineage>
</organism>
<name>A0A915LL72_MELJA</name>
<evidence type="ECO:0000313" key="3">
    <source>
        <dbReference type="WBParaSite" id="scaffold13583_cov156.g16956"/>
    </source>
</evidence>
<dbReference type="Proteomes" id="UP000887561">
    <property type="component" value="Unplaced"/>
</dbReference>
<evidence type="ECO:0000313" key="2">
    <source>
        <dbReference type="Proteomes" id="UP000887561"/>
    </source>
</evidence>
<feature type="compositionally biased region" description="Basic residues" evidence="1">
    <location>
        <begin position="162"/>
        <end position="177"/>
    </location>
</feature>
<evidence type="ECO:0000256" key="1">
    <source>
        <dbReference type="SAM" id="MobiDB-lite"/>
    </source>
</evidence>